<dbReference type="AlphaFoldDB" id="A0A317VZN4"/>
<dbReference type="Pfam" id="PF11410">
    <property type="entry name" value="Antifungal_pept"/>
    <property type="match status" value="1"/>
</dbReference>
<evidence type="ECO:0000256" key="3">
    <source>
        <dbReference type="ARBA" id="ARBA00023157"/>
    </source>
</evidence>
<evidence type="ECO:0000313" key="5">
    <source>
        <dbReference type="EMBL" id="PWY79703.1"/>
    </source>
</evidence>
<keyword evidence="2" id="KW-0960">Knottin</keyword>
<organism evidence="5 6">
    <name type="scientific">Aspergillus heteromorphus CBS 117.55</name>
    <dbReference type="NCBI Taxonomy" id="1448321"/>
    <lineage>
        <taxon>Eukaryota</taxon>
        <taxon>Fungi</taxon>
        <taxon>Dikarya</taxon>
        <taxon>Ascomycota</taxon>
        <taxon>Pezizomycotina</taxon>
        <taxon>Eurotiomycetes</taxon>
        <taxon>Eurotiomycetidae</taxon>
        <taxon>Eurotiales</taxon>
        <taxon>Aspergillaceae</taxon>
        <taxon>Aspergillus</taxon>
        <taxon>Aspergillus subgen. Circumdati</taxon>
    </lineage>
</organism>
<comment type="caution">
    <text evidence="5">The sequence shown here is derived from an EMBL/GenBank/DDBJ whole genome shotgun (WGS) entry which is preliminary data.</text>
</comment>
<protein>
    <submittedName>
        <fullName evidence="5">Uncharacterized protein</fullName>
    </submittedName>
</protein>
<dbReference type="GeneID" id="37068914"/>
<dbReference type="EMBL" id="MSFL01000015">
    <property type="protein sequence ID" value="PWY79703.1"/>
    <property type="molecule type" value="Genomic_DNA"/>
</dbReference>
<evidence type="ECO:0000256" key="2">
    <source>
        <dbReference type="ARBA" id="ARBA00022854"/>
    </source>
</evidence>
<dbReference type="InterPro" id="IPR024206">
    <property type="entry name" value="Gurmarin/antimicrobial_peptd"/>
</dbReference>
<evidence type="ECO:0000256" key="4">
    <source>
        <dbReference type="SAM" id="SignalP"/>
    </source>
</evidence>
<accession>A0A317VZN4</accession>
<feature type="chain" id="PRO_5016257600" evidence="4">
    <location>
        <begin position="18"/>
        <end position="66"/>
    </location>
</feature>
<proteinExistence type="predicted"/>
<name>A0A317VZN4_9EURO</name>
<sequence length="66" mass="6626">MKFSILAVLALLNVAIATPVLNANAPRDTTPATLAAGATCNKDGSMGNCQSGFCLQDVNAATGVCQ</sequence>
<evidence type="ECO:0000256" key="1">
    <source>
        <dbReference type="ARBA" id="ARBA00022529"/>
    </source>
</evidence>
<dbReference type="OrthoDB" id="4233515at2759"/>
<keyword evidence="3" id="KW-1015">Disulfide bond</keyword>
<dbReference type="InterPro" id="IPR009101">
    <property type="entry name" value="Gurmarin/antifun_pep"/>
</dbReference>
<dbReference type="Proteomes" id="UP000247233">
    <property type="component" value="Unassembled WGS sequence"/>
</dbReference>
<evidence type="ECO:0000313" key="6">
    <source>
        <dbReference type="Proteomes" id="UP000247233"/>
    </source>
</evidence>
<dbReference type="VEuPathDB" id="FungiDB:BO70DRAFT_397181"/>
<gene>
    <name evidence="5" type="ORF">BO70DRAFT_397181</name>
</gene>
<reference evidence="5 6" key="1">
    <citation type="submission" date="2016-12" db="EMBL/GenBank/DDBJ databases">
        <title>The genomes of Aspergillus section Nigri reveals drivers in fungal speciation.</title>
        <authorList>
            <consortium name="DOE Joint Genome Institute"/>
            <person name="Vesth T.C."/>
            <person name="Nybo J."/>
            <person name="Theobald S."/>
            <person name="Brandl J."/>
            <person name="Frisvad J.C."/>
            <person name="Nielsen K.F."/>
            <person name="Lyhne E.K."/>
            <person name="Kogle M.E."/>
            <person name="Kuo A."/>
            <person name="Riley R."/>
            <person name="Clum A."/>
            <person name="Nolan M."/>
            <person name="Lipzen A."/>
            <person name="Salamov A."/>
            <person name="Henrissat B."/>
            <person name="Wiebenga A."/>
            <person name="De Vries R.P."/>
            <person name="Grigoriev I.V."/>
            <person name="Mortensen U.H."/>
            <person name="Andersen M.R."/>
            <person name="Baker S.E."/>
        </authorList>
    </citation>
    <scope>NUCLEOTIDE SEQUENCE [LARGE SCALE GENOMIC DNA]</scope>
    <source>
        <strain evidence="5 6">CBS 117.55</strain>
    </source>
</reference>
<keyword evidence="1" id="KW-0929">Antimicrobial</keyword>
<dbReference type="RefSeq" id="XP_025398726.1">
    <property type="nucleotide sequence ID" value="XM_025546677.1"/>
</dbReference>
<keyword evidence="4" id="KW-0732">Signal</keyword>
<feature type="signal peptide" evidence="4">
    <location>
        <begin position="1"/>
        <end position="17"/>
    </location>
</feature>
<dbReference type="SUPFAM" id="SSF57048">
    <property type="entry name" value="Gurmarin-like"/>
    <property type="match status" value="1"/>
</dbReference>
<keyword evidence="6" id="KW-1185">Reference proteome</keyword>